<evidence type="ECO:0000313" key="6">
    <source>
        <dbReference type="EMBL" id="MDS1269847.1"/>
    </source>
</evidence>
<dbReference type="RefSeq" id="WP_310911384.1">
    <property type="nucleotide sequence ID" value="NZ_JAVLVT010000002.1"/>
</dbReference>
<dbReference type="Pfam" id="PF07730">
    <property type="entry name" value="HisKA_3"/>
    <property type="match status" value="1"/>
</dbReference>
<sequence>MRRFTPEEWSGVAMLAVCVGIGAPVALGPIDPHIPLVAWLLVYAATLGAVVGTAINVDHPRVQSVTYAAAVVLSWCVLLTVPNPGMLAILLVVIAAFGCYVLGLRANLLVVALNSGVITVAWVLSGRDTADVLLSVGFYTMIQLAALLSVTALLREQRMRAELTEAHVELQATGALLEESTRTAERLRISRELHDLIGHQLTVLTLELEAARHRQGEAVQAHIERANDVARGLLADVRSTVSTLRTESSTDLATALRNVGRDVPGLDIGIEVAENVRADEEQTAALIRATQEVVTNTLKHAEARELWIDVTQDDEAIHLTAVDDGKGAPGVTPGNGLRGLAERFDALGGRVDCDGTSGFRVSARVPVR</sequence>
<dbReference type="CDD" id="cd16917">
    <property type="entry name" value="HATPase_UhpB-NarQ-NarX-like"/>
    <property type="match status" value="1"/>
</dbReference>
<dbReference type="Gene3D" id="3.30.565.10">
    <property type="entry name" value="Histidine kinase-like ATPase, C-terminal domain"/>
    <property type="match status" value="1"/>
</dbReference>
<keyword evidence="3" id="KW-0902">Two-component regulatory system</keyword>
<dbReference type="InterPro" id="IPR011712">
    <property type="entry name" value="Sig_transdc_His_kin_sub3_dim/P"/>
</dbReference>
<evidence type="ECO:0000256" key="4">
    <source>
        <dbReference type="SAM" id="Phobius"/>
    </source>
</evidence>
<dbReference type="Proteomes" id="UP001250214">
    <property type="component" value="Unassembled WGS sequence"/>
</dbReference>
<dbReference type="InterPro" id="IPR050482">
    <property type="entry name" value="Sensor_HK_TwoCompSys"/>
</dbReference>
<gene>
    <name evidence="6" type="ORF">RIF23_06010</name>
</gene>
<feature type="domain" description="Signal transduction histidine kinase subgroup 3 dimerisation and phosphoacceptor" evidence="5">
    <location>
        <begin position="185"/>
        <end position="247"/>
    </location>
</feature>
<evidence type="ECO:0000256" key="3">
    <source>
        <dbReference type="ARBA" id="ARBA00023012"/>
    </source>
</evidence>
<dbReference type="SUPFAM" id="SSF55874">
    <property type="entry name" value="ATPase domain of HSP90 chaperone/DNA topoisomerase II/histidine kinase"/>
    <property type="match status" value="1"/>
</dbReference>
<evidence type="ECO:0000259" key="5">
    <source>
        <dbReference type="Pfam" id="PF07730"/>
    </source>
</evidence>
<dbReference type="GO" id="GO:0016301">
    <property type="term" value="F:kinase activity"/>
    <property type="evidence" value="ECO:0007669"/>
    <property type="project" value="UniProtKB-KW"/>
</dbReference>
<proteinExistence type="predicted"/>
<feature type="transmembrane region" description="Helical" evidence="4">
    <location>
        <begin position="108"/>
        <end position="126"/>
    </location>
</feature>
<feature type="transmembrane region" description="Helical" evidence="4">
    <location>
        <begin position="12"/>
        <end position="30"/>
    </location>
</feature>
<keyword evidence="2 6" id="KW-0418">Kinase</keyword>
<protein>
    <submittedName>
        <fullName evidence="6">Sensor histidine kinase</fullName>
    </submittedName>
</protein>
<dbReference type="PANTHER" id="PTHR24421">
    <property type="entry name" value="NITRATE/NITRITE SENSOR PROTEIN NARX-RELATED"/>
    <property type="match status" value="1"/>
</dbReference>
<feature type="transmembrane region" description="Helical" evidence="4">
    <location>
        <begin position="36"/>
        <end position="57"/>
    </location>
</feature>
<evidence type="ECO:0000313" key="7">
    <source>
        <dbReference type="Proteomes" id="UP001250214"/>
    </source>
</evidence>
<dbReference type="PANTHER" id="PTHR24421:SF59">
    <property type="entry name" value="OXYGEN SENSOR HISTIDINE KINASE NREB"/>
    <property type="match status" value="1"/>
</dbReference>
<comment type="caution">
    <text evidence="6">The sequence shown here is derived from an EMBL/GenBank/DDBJ whole genome shotgun (WGS) entry which is preliminary data.</text>
</comment>
<keyword evidence="4" id="KW-1133">Transmembrane helix</keyword>
<dbReference type="Gene3D" id="1.20.5.1930">
    <property type="match status" value="1"/>
</dbReference>
<dbReference type="EMBL" id="JAVLVT010000002">
    <property type="protein sequence ID" value="MDS1269847.1"/>
    <property type="molecule type" value="Genomic_DNA"/>
</dbReference>
<evidence type="ECO:0000256" key="2">
    <source>
        <dbReference type="ARBA" id="ARBA00022777"/>
    </source>
</evidence>
<evidence type="ECO:0000256" key="1">
    <source>
        <dbReference type="ARBA" id="ARBA00022679"/>
    </source>
</evidence>
<organism evidence="6 7">
    <name type="scientific">Lipingzhangella rawalii</name>
    <dbReference type="NCBI Taxonomy" id="2055835"/>
    <lineage>
        <taxon>Bacteria</taxon>
        <taxon>Bacillati</taxon>
        <taxon>Actinomycetota</taxon>
        <taxon>Actinomycetes</taxon>
        <taxon>Streptosporangiales</taxon>
        <taxon>Nocardiopsidaceae</taxon>
        <taxon>Lipingzhangella</taxon>
    </lineage>
</organism>
<keyword evidence="4" id="KW-0472">Membrane</keyword>
<keyword evidence="4" id="KW-0812">Transmembrane</keyword>
<feature type="transmembrane region" description="Helical" evidence="4">
    <location>
        <begin position="132"/>
        <end position="154"/>
    </location>
</feature>
<reference evidence="7" key="1">
    <citation type="submission" date="2023-07" db="EMBL/GenBank/DDBJ databases">
        <title>Novel species in the genus Lipingzhangella isolated from Sambhar Salt Lake.</title>
        <authorList>
            <person name="Jiya N."/>
            <person name="Kajale S."/>
            <person name="Sharma A."/>
        </authorList>
    </citation>
    <scope>NUCLEOTIDE SEQUENCE [LARGE SCALE GENOMIC DNA]</scope>
    <source>
        <strain evidence="7">LS1_29</strain>
    </source>
</reference>
<keyword evidence="1" id="KW-0808">Transferase</keyword>
<name>A0ABU2H3G8_9ACTN</name>
<accession>A0ABU2H3G8</accession>
<dbReference type="InterPro" id="IPR036890">
    <property type="entry name" value="HATPase_C_sf"/>
</dbReference>
<keyword evidence="7" id="KW-1185">Reference proteome</keyword>